<evidence type="ECO:0000313" key="12">
    <source>
        <dbReference type="RGD" id="1563995"/>
    </source>
</evidence>
<dbReference type="Ensembl" id="ENSRNOT00000078074.4">
    <property type="protein sequence ID" value="ENSRNOP00000074835.3"/>
    <property type="gene ID" value="ENSRNOG00000061146.4"/>
</dbReference>
<accession>A0A8L2R9E9</accession>
<evidence type="ECO:0000256" key="8">
    <source>
        <dbReference type="RuleBase" id="RU364004"/>
    </source>
</evidence>
<dbReference type="PANTHER" id="PTHR23237:SF6">
    <property type="entry name" value="H_ACA RIBONUCLEOPROTEIN COMPLEX SUBUNIT 1"/>
    <property type="match status" value="1"/>
</dbReference>
<dbReference type="Gene3D" id="2.40.10.230">
    <property type="entry name" value="Probable tRNA pseudouridine synthase domain"/>
    <property type="match status" value="1"/>
</dbReference>
<evidence type="ECO:0000313" key="10">
    <source>
        <dbReference type="Ensembl" id="ENSRNOP00000074835.3"/>
    </source>
</evidence>
<comment type="similarity">
    <text evidence="7 8">Belongs to the GAR1 family.</text>
</comment>
<dbReference type="PANTHER" id="PTHR23237">
    <property type="entry name" value="NUCLEOLAR PROTEIN FAMILY A MEMBER 1 SNORNP PROTEIN GAR1"/>
    <property type="match status" value="1"/>
</dbReference>
<feature type="region of interest" description="Disordered" evidence="9">
    <location>
        <begin position="1"/>
        <end position="66"/>
    </location>
</feature>
<comment type="subunit">
    <text evidence="8">Component of the small nucleolar ribonucleoprotein particles containing H/ACA-type snoRNAs (H/ACA snoRNPs).</text>
</comment>
<keyword evidence="5 8" id="KW-0539">Nucleus</keyword>
<dbReference type="RGD" id="1563995">
    <property type="gene designation" value="Gar1"/>
</dbReference>
<dbReference type="SUPFAM" id="SSF50447">
    <property type="entry name" value="Translation proteins"/>
    <property type="match status" value="1"/>
</dbReference>
<reference evidence="10" key="1">
    <citation type="submission" date="2024-01" db="EMBL/GenBank/DDBJ databases">
        <title>GRCr8: a new rat reference genome assembly contstructed from accurate long reads and long range scaffolding.</title>
        <authorList>
            <person name="Doris P.A."/>
            <person name="Kalbfleisch T."/>
            <person name="Li K."/>
            <person name="Howe K."/>
            <person name="Wood J."/>
        </authorList>
    </citation>
    <scope>NUCLEOTIDE SEQUENCE [LARGE SCALE GENOMIC DNA]</scope>
    <source>
        <strain evidence="10">Brown Norway</strain>
    </source>
</reference>
<evidence type="ECO:0000256" key="3">
    <source>
        <dbReference type="ARBA" id="ARBA00022552"/>
    </source>
</evidence>
<reference evidence="10" key="2">
    <citation type="submission" date="2025-08" db="UniProtKB">
        <authorList>
            <consortium name="Ensembl"/>
        </authorList>
    </citation>
    <scope>IDENTIFICATION</scope>
    <source>
        <strain evidence="10">Brown Norway</strain>
    </source>
</reference>
<keyword evidence="13" id="KW-1267">Proteomics identification</keyword>
<name>A0A8L2R9E9_RAT</name>
<evidence type="ECO:0000256" key="2">
    <source>
        <dbReference type="ARBA" id="ARBA00022517"/>
    </source>
</evidence>
<proteinExistence type="evidence at protein level"/>
<evidence type="ECO:0000313" key="11">
    <source>
        <dbReference type="Proteomes" id="UP000002494"/>
    </source>
</evidence>
<keyword evidence="2 8" id="KW-0690">Ribosome biogenesis</keyword>
<dbReference type="InterPro" id="IPR038664">
    <property type="entry name" value="Gar1/Naf1_Cbf5-bd_sf"/>
</dbReference>
<dbReference type="GO" id="GO:0003723">
    <property type="term" value="F:RNA binding"/>
    <property type="evidence" value="ECO:0007669"/>
    <property type="project" value="UniProtKB-KW"/>
</dbReference>
<dbReference type="InterPro" id="IPR009000">
    <property type="entry name" value="Transl_B-barrel_sf"/>
</dbReference>
<organism evidence="10 11">
    <name type="scientific">Rattus norvegicus</name>
    <name type="common">Rat</name>
    <dbReference type="NCBI Taxonomy" id="10116"/>
    <lineage>
        <taxon>Eukaryota</taxon>
        <taxon>Metazoa</taxon>
        <taxon>Chordata</taxon>
        <taxon>Craniata</taxon>
        <taxon>Vertebrata</taxon>
        <taxon>Euteleostomi</taxon>
        <taxon>Mammalia</taxon>
        <taxon>Eutheria</taxon>
        <taxon>Euarchontoglires</taxon>
        <taxon>Glires</taxon>
        <taxon>Rodentia</taxon>
        <taxon>Myomorpha</taxon>
        <taxon>Muroidea</taxon>
        <taxon>Muridae</taxon>
        <taxon>Murinae</taxon>
        <taxon>Rattus</taxon>
    </lineage>
</organism>
<dbReference type="GO" id="GO:0031429">
    <property type="term" value="C:box H/ACA snoRNP complex"/>
    <property type="evidence" value="ECO:0007669"/>
    <property type="project" value="UniProtKB-ARBA"/>
</dbReference>
<feature type="region of interest" description="Disordered" evidence="9">
    <location>
        <begin position="189"/>
        <end position="209"/>
    </location>
</feature>
<evidence type="ECO:0000256" key="5">
    <source>
        <dbReference type="ARBA" id="ARBA00023242"/>
    </source>
</evidence>
<dbReference type="InterPro" id="IPR007504">
    <property type="entry name" value="H/ACA_rnp_Gar1/Naf1"/>
</dbReference>
<comment type="function">
    <text evidence="8">Required for ribosome biogenesis. Part of a complex which catalyzes pseudouridylation of rRNA. This involves the isomerization of uridine such that the ribose is subsequently attached to C5, instead of the normal N1. Pseudouridine ("psi") residues may serve to stabilize the conformation of rRNAs.</text>
</comment>
<keyword evidence="3 8" id="KW-0698">rRNA processing</keyword>
<gene>
    <name evidence="10 12" type="primary">Gar1</name>
</gene>
<comment type="subcellular location">
    <subcellularLocation>
        <location evidence="1 8">Nucleus</location>
        <location evidence="1 8">Nucleolus</location>
    </subcellularLocation>
</comment>
<keyword evidence="4 8" id="KW-0694">RNA-binding</keyword>
<reference evidence="10" key="3">
    <citation type="submission" date="2025-09" db="UniProtKB">
        <authorList>
            <consortium name="Ensembl"/>
        </authorList>
    </citation>
    <scope>IDENTIFICATION</scope>
    <source>
        <strain evidence="10">Brown Norway</strain>
    </source>
</reference>
<dbReference type="GO" id="GO:0015030">
    <property type="term" value="C:Cajal body"/>
    <property type="evidence" value="ECO:0007669"/>
    <property type="project" value="UniProtKB-SubCell"/>
</dbReference>
<evidence type="ECO:0000256" key="6">
    <source>
        <dbReference type="ARBA" id="ARBA00023274"/>
    </source>
</evidence>
<dbReference type="Pfam" id="PF04410">
    <property type="entry name" value="Gar1"/>
    <property type="match status" value="1"/>
</dbReference>
<dbReference type="GeneTree" id="ENSGT00730000111223"/>
<evidence type="ECO:0000256" key="7">
    <source>
        <dbReference type="ARBA" id="ARBA00038293"/>
    </source>
</evidence>
<evidence type="ECO:0000256" key="4">
    <source>
        <dbReference type="ARBA" id="ARBA00022884"/>
    </source>
</evidence>
<evidence type="ECO:0000256" key="1">
    <source>
        <dbReference type="ARBA" id="ARBA00004604"/>
    </source>
</evidence>
<evidence type="ECO:0000256" key="9">
    <source>
        <dbReference type="SAM" id="MobiDB-lite"/>
    </source>
</evidence>
<feature type="compositionally biased region" description="Gly residues" evidence="9">
    <location>
        <begin position="1"/>
        <end position="59"/>
    </location>
</feature>
<evidence type="ECO:0007829" key="13">
    <source>
        <dbReference type="PeptideAtlas" id="A0A8L2R9E9"/>
    </source>
</evidence>
<dbReference type="Proteomes" id="UP000002494">
    <property type="component" value="Chromosome 2"/>
</dbReference>
<dbReference type="OMA" id="CTNDGYN"/>
<keyword evidence="6 8" id="KW-0687">Ribonucleoprotein</keyword>
<dbReference type="AlphaFoldDB" id="A0A8L2R9E9"/>
<dbReference type="GO" id="GO:0006364">
    <property type="term" value="P:rRNA processing"/>
    <property type="evidence" value="ECO:0007669"/>
    <property type="project" value="UniProtKB-KW"/>
</dbReference>
<protein>
    <recommendedName>
        <fullName evidence="8">H/ACA ribonucleoprotein complex subunit</fullName>
    </recommendedName>
</protein>
<keyword evidence="11" id="KW-1185">Reference proteome</keyword>
<feature type="compositionally biased region" description="Acidic residues" evidence="9">
    <location>
        <begin position="189"/>
        <end position="207"/>
    </location>
</feature>
<dbReference type="GO" id="GO:0001522">
    <property type="term" value="P:pseudouridine synthesis"/>
    <property type="evidence" value="ECO:0007669"/>
    <property type="project" value="InterPro"/>
</dbReference>
<sequence length="318" mass="35211">MSFRGGGRGGFNRGGGGGGFNRGGGSNNHFRGGGGGGGGGGNFRGGGRGGFGRGGGRGGFNKFQDQGPPERVVLLGEFMHPCEDDIVCKCTTEENKVPYFNAPVYLENKEQIGKVDEIFGQLRDFYFSVKLSENMKASSFKKLQKFYIDPYKLLPLQRFLPRPPGEVEEEEEEAVAEVVEEVVVLEVEEEEVGASEEEEEEAADSEEGDIRCPVGRPDHFCFRCVACLCCGWRLSGAVLRVPFCQWNWIASIESDPGEQDSQFCSEGGEPLLCTVSGTLWVLKEPWDFSFEAYLDFLNKIFNFLNLCLLNQIYFLKFE</sequence>